<proteinExistence type="predicted"/>
<gene>
    <name evidence="1" type="ORF">SAMN05216554_2693</name>
</gene>
<dbReference type="AlphaFoldDB" id="A0A1H3QR16"/>
<dbReference type="RefSeq" id="WP_092554484.1">
    <property type="nucleotide sequence ID" value="NZ_FNPZ01000002.1"/>
</dbReference>
<dbReference type="OrthoDB" id="3323334at2"/>
<reference evidence="1 2" key="1">
    <citation type="submission" date="2016-10" db="EMBL/GenBank/DDBJ databases">
        <authorList>
            <person name="de Groot N.N."/>
        </authorList>
    </citation>
    <scope>NUCLEOTIDE SEQUENCE [LARGE SCALE GENOMIC DNA]</scope>
    <source>
        <strain evidence="1 2">CGMCC 4.3491</strain>
    </source>
</reference>
<protein>
    <submittedName>
        <fullName evidence="1">Sporadically distributed protein, TIGR04141 family</fullName>
    </submittedName>
</protein>
<evidence type="ECO:0000313" key="2">
    <source>
        <dbReference type="Proteomes" id="UP000198891"/>
    </source>
</evidence>
<dbReference type="EMBL" id="FNPZ01000002">
    <property type="protein sequence ID" value="SDZ15866.1"/>
    <property type="molecule type" value="Genomic_DNA"/>
</dbReference>
<dbReference type="Pfam" id="PF19614">
    <property type="entry name" value="DUF6119"/>
    <property type="match status" value="1"/>
</dbReference>
<accession>A0A1H3QR16</accession>
<name>A0A1H3QR16_9MICO</name>
<organism evidence="1 2">
    <name type="scientific">Herbiconiux ginsengi</name>
    <dbReference type="NCBI Taxonomy" id="381665"/>
    <lineage>
        <taxon>Bacteria</taxon>
        <taxon>Bacillati</taxon>
        <taxon>Actinomycetota</taxon>
        <taxon>Actinomycetes</taxon>
        <taxon>Micrococcales</taxon>
        <taxon>Microbacteriaceae</taxon>
        <taxon>Herbiconiux</taxon>
    </lineage>
</organism>
<keyword evidence="2" id="KW-1185">Reference proteome</keyword>
<dbReference type="InterPro" id="IPR026487">
    <property type="entry name" value="CHP04141"/>
</dbReference>
<evidence type="ECO:0000313" key="1">
    <source>
        <dbReference type="EMBL" id="SDZ15866.1"/>
    </source>
</evidence>
<dbReference type="STRING" id="381665.SAMN05216554_2693"/>
<sequence>MASRRLTIYLLRDIDTVDDALASDKSPHSAELDADSGLVGRFFYESKPEVSPSWVSFVSPALQDKPESLTSSSASGLLVLQVDNKFLAFTFGYGRSFLDPAKIEHQFGLRVALNRIDASQIRSLDTKTFEDMVVTRTTQASKSSELPTFGVDVSRDILRAVTGEPRDKSIAKRLSGSDALVVNLVAVASELPDICREFLAAYEEDSYKANFEWIDHLALVTDATIIEQLDGLLVQQLIESDTSSTHFAMPEALSWEDVDAFKIAGTRSTEYDDLEIDAYLNALGDARVDLTIEALKQRHVSVRFSRSTTFESRWTVYQCLVTEQRIDLQLYVLIEGRWFVVSESLVDEVDTFANSLGASPTVFPDAVSGEAERLFNERTADSAPDDRLLLDARIVRPGGAASGIEVCDILTSSGEFIHVKRKSRSSTLSHLFAQGSVSAATFIGDGTFRDKVRTHIVENTSEPLTSRWLALIPGSADPIDRSAYSVSYVVLANSAADGTNWLPFFSKLNLMQHGRQLKNMNLDVTITRVPVV</sequence>
<dbReference type="Proteomes" id="UP000198891">
    <property type="component" value="Unassembled WGS sequence"/>
</dbReference>
<dbReference type="NCBIfam" id="TIGR04141">
    <property type="entry name" value="TIGR04141 family sporadically distributed protein"/>
    <property type="match status" value="1"/>
</dbReference>